<proteinExistence type="predicted"/>
<dbReference type="Proteomes" id="UP000006044">
    <property type="component" value="Unassembled WGS sequence"/>
</dbReference>
<dbReference type="HOGENOM" id="CLU_3324977_0_0_10"/>
<comment type="caution">
    <text evidence="1">The sequence shown here is derived from an EMBL/GenBank/DDBJ whole genome shotgun (WGS) entry which is preliminary data.</text>
</comment>
<name>K0XQN7_9BACT</name>
<sequence>MANNIFIRKTTIQTRFMTLHNKARSLFTIAKQRERAQQ</sequence>
<accession>K0XQN7</accession>
<evidence type="ECO:0000313" key="2">
    <source>
        <dbReference type="Proteomes" id="UP000006044"/>
    </source>
</evidence>
<keyword evidence="2" id="KW-1185">Reference proteome</keyword>
<dbReference type="AlphaFoldDB" id="K0XQN7"/>
<dbReference type="EMBL" id="ADLE01000001">
    <property type="protein sequence ID" value="EJZ66170.1"/>
    <property type="molecule type" value="Genomic_DNA"/>
</dbReference>
<reference evidence="1 2" key="1">
    <citation type="submission" date="2012-08" db="EMBL/GenBank/DDBJ databases">
        <title>The Genome Sequence of Barnesiella intestinihominis YIT 11860.</title>
        <authorList>
            <consortium name="The Broad Institute Genome Sequencing Platform"/>
            <person name="Earl A."/>
            <person name="Ward D."/>
            <person name="Feldgarden M."/>
            <person name="Gevers D."/>
            <person name="Morotomi M."/>
            <person name="Walker B."/>
            <person name="Young S.K."/>
            <person name="Zeng Q."/>
            <person name="Gargeya S."/>
            <person name="Fitzgerald M."/>
            <person name="Haas B."/>
            <person name="Abouelleil A."/>
            <person name="Alvarado L."/>
            <person name="Arachchi H.M."/>
            <person name="Berlin A.M."/>
            <person name="Chapman S.B."/>
            <person name="Goldberg J."/>
            <person name="Griggs A."/>
            <person name="Gujja S."/>
            <person name="Hansen M."/>
            <person name="Howarth C."/>
            <person name="Imamovic A."/>
            <person name="Larimer J."/>
            <person name="McCowen C."/>
            <person name="Montmayeur A."/>
            <person name="Murphy C."/>
            <person name="Neiman D."/>
            <person name="Pearson M."/>
            <person name="Priest M."/>
            <person name="Roberts A."/>
            <person name="Saif S."/>
            <person name="Shea T."/>
            <person name="Sisk P."/>
            <person name="Sykes S."/>
            <person name="Wortman J."/>
            <person name="Nusbaum C."/>
            <person name="Birren B."/>
        </authorList>
    </citation>
    <scope>NUCLEOTIDE SEQUENCE [LARGE SCALE GENOMIC DNA]</scope>
    <source>
        <strain evidence="1 2">YIT 11860</strain>
    </source>
</reference>
<gene>
    <name evidence="1" type="ORF">HMPREF9448_00345</name>
</gene>
<evidence type="ECO:0000313" key="1">
    <source>
        <dbReference type="EMBL" id="EJZ66170.1"/>
    </source>
</evidence>
<organism evidence="1 2">
    <name type="scientific">Barnesiella intestinihominis YIT 11860</name>
    <dbReference type="NCBI Taxonomy" id="742726"/>
    <lineage>
        <taxon>Bacteria</taxon>
        <taxon>Pseudomonadati</taxon>
        <taxon>Bacteroidota</taxon>
        <taxon>Bacteroidia</taxon>
        <taxon>Bacteroidales</taxon>
        <taxon>Barnesiellaceae</taxon>
        <taxon>Barnesiella</taxon>
    </lineage>
</organism>
<protein>
    <submittedName>
        <fullName evidence="1">Uncharacterized protein</fullName>
    </submittedName>
</protein>